<comment type="caution">
    <text evidence="2">The sequence shown here is derived from an EMBL/GenBank/DDBJ whole genome shotgun (WGS) entry which is preliminary data.</text>
</comment>
<gene>
    <name evidence="2" type="ORF">C7B43_03010</name>
</gene>
<dbReference type="PANTHER" id="PTHR38095:SF1">
    <property type="entry name" value="ANAEROBIC DIMETHYL SULFOXIDE REDUCTASE CHAIN YNFH"/>
    <property type="match status" value="1"/>
</dbReference>
<dbReference type="GO" id="GO:0019645">
    <property type="term" value="P:anaerobic electron transport chain"/>
    <property type="evidence" value="ECO:0007669"/>
    <property type="project" value="InterPro"/>
</dbReference>
<feature type="transmembrane region" description="Helical" evidence="1">
    <location>
        <begin position="82"/>
        <end position="102"/>
    </location>
</feature>
<keyword evidence="1" id="KW-1133">Transmembrane helix</keyword>
<dbReference type="GO" id="GO:0009390">
    <property type="term" value="C:dimethyl sulfoxide reductase complex"/>
    <property type="evidence" value="ECO:0007669"/>
    <property type="project" value="TreeGrafter"/>
</dbReference>
<evidence type="ECO:0000313" key="2">
    <source>
        <dbReference type="EMBL" id="PSR31085.1"/>
    </source>
</evidence>
<feature type="transmembrane region" description="Helical" evidence="1">
    <location>
        <begin position="144"/>
        <end position="165"/>
    </location>
</feature>
<evidence type="ECO:0000313" key="3">
    <source>
        <dbReference type="Proteomes" id="UP000242699"/>
    </source>
</evidence>
<keyword evidence="1" id="KW-0812">Transmembrane</keyword>
<feature type="transmembrane region" description="Helical" evidence="1">
    <location>
        <begin position="7"/>
        <end position="31"/>
    </location>
</feature>
<proteinExistence type="predicted"/>
<sequence>MKPTWPLLALTLLQGLSVGLMSVAAVLMFTHPVDSSLVFACQLTAFTAGAIGGIASIFHMHRLSAGKYVMRRLKTSWLSREALSTGVYTMVVGMSVLSRLFMVSPKGVWVTLSVLAALLGIVAVYITAMLYATIRAMRSWHSPLTVLMFFGASALSGTSWGWGIATVMHRSVPGLALTFGVVLAIAAVFKILQVRNFREAENLVMSTTGTGLSQKPYRVMDTGTTRAPYRYQTQIWPALTRSQRIGGYGLMAVLMWLVPVIALTVWNDPVSHLIAAVTESLGLIVERWMFFGDATHSSRVWFTDEPKRSSQVVF</sequence>
<dbReference type="GO" id="GO:0009389">
    <property type="term" value="F:dimethyl sulfoxide reductase activity"/>
    <property type="evidence" value="ECO:0007669"/>
    <property type="project" value="TreeGrafter"/>
</dbReference>
<organism evidence="2 3">
    <name type="scientific">Sulfobacillus benefaciens</name>
    <dbReference type="NCBI Taxonomy" id="453960"/>
    <lineage>
        <taxon>Bacteria</taxon>
        <taxon>Bacillati</taxon>
        <taxon>Bacillota</taxon>
        <taxon>Clostridia</taxon>
        <taxon>Eubacteriales</taxon>
        <taxon>Clostridiales Family XVII. Incertae Sedis</taxon>
        <taxon>Sulfobacillus</taxon>
    </lineage>
</organism>
<dbReference type="Pfam" id="PF04976">
    <property type="entry name" value="DmsC"/>
    <property type="match status" value="1"/>
</dbReference>
<dbReference type="EMBL" id="PXYT01000004">
    <property type="protein sequence ID" value="PSR31085.1"/>
    <property type="molecule type" value="Genomic_DNA"/>
</dbReference>
<protein>
    <submittedName>
        <fullName evidence="2">DMSO reductase</fullName>
    </submittedName>
</protein>
<feature type="transmembrane region" description="Helical" evidence="1">
    <location>
        <begin position="245"/>
        <end position="266"/>
    </location>
</feature>
<feature type="transmembrane region" description="Helical" evidence="1">
    <location>
        <begin position="108"/>
        <end position="132"/>
    </location>
</feature>
<dbReference type="AlphaFoldDB" id="A0A2T2X9C1"/>
<evidence type="ECO:0000256" key="1">
    <source>
        <dbReference type="SAM" id="Phobius"/>
    </source>
</evidence>
<dbReference type="InterPro" id="IPR007059">
    <property type="entry name" value="DmsC"/>
</dbReference>
<reference evidence="2 3" key="1">
    <citation type="journal article" date="2014" name="BMC Genomics">
        <title>Comparison of environmental and isolate Sulfobacillus genomes reveals diverse carbon, sulfur, nitrogen, and hydrogen metabolisms.</title>
        <authorList>
            <person name="Justice N.B."/>
            <person name="Norman A."/>
            <person name="Brown C.T."/>
            <person name="Singh A."/>
            <person name="Thomas B.C."/>
            <person name="Banfield J.F."/>
        </authorList>
    </citation>
    <scope>NUCLEOTIDE SEQUENCE [LARGE SCALE GENOMIC DNA]</scope>
    <source>
        <strain evidence="2">AMDSBA1</strain>
    </source>
</reference>
<name>A0A2T2X9C1_9FIRM</name>
<dbReference type="GO" id="GO:0005886">
    <property type="term" value="C:plasma membrane"/>
    <property type="evidence" value="ECO:0007669"/>
    <property type="project" value="TreeGrafter"/>
</dbReference>
<dbReference type="Proteomes" id="UP000242699">
    <property type="component" value="Unassembled WGS sequence"/>
</dbReference>
<feature type="transmembrane region" description="Helical" evidence="1">
    <location>
        <begin position="37"/>
        <end position="61"/>
    </location>
</feature>
<keyword evidence="1" id="KW-0472">Membrane</keyword>
<feature type="transmembrane region" description="Helical" evidence="1">
    <location>
        <begin position="171"/>
        <end position="192"/>
    </location>
</feature>
<dbReference type="PANTHER" id="PTHR38095">
    <property type="entry name" value="ANAEROBIC DIMETHYL SULFOXIDE REDUCTASE CHAIN YNFH"/>
    <property type="match status" value="1"/>
</dbReference>
<accession>A0A2T2X9C1</accession>